<name>A0A9W8GL74_9FUNG</name>
<evidence type="ECO:0000259" key="6">
    <source>
        <dbReference type="PROSITE" id="PS50908"/>
    </source>
</evidence>
<dbReference type="CDD" id="cd18791">
    <property type="entry name" value="SF2_C_RHA"/>
    <property type="match status" value="1"/>
</dbReference>
<accession>A0A9W8GL74</accession>
<dbReference type="OrthoDB" id="5600252at2759"/>
<feature type="domain" description="Helicase C-terminal" evidence="8">
    <location>
        <begin position="772"/>
        <end position="937"/>
    </location>
</feature>
<evidence type="ECO:0000259" key="8">
    <source>
        <dbReference type="PROSITE" id="PS51194"/>
    </source>
</evidence>
<protein>
    <submittedName>
        <fullName evidence="9">ATP-dependent RNA helicase ucp12</fullName>
        <ecNumber evidence="9">3.6.4.13</ecNumber>
    </submittedName>
</protein>
<dbReference type="SUPFAM" id="SSF46934">
    <property type="entry name" value="UBA-like"/>
    <property type="match status" value="1"/>
</dbReference>
<dbReference type="PROSITE" id="PS51192">
    <property type="entry name" value="HELICASE_ATP_BIND_1"/>
    <property type="match status" value="1"/>
</dbReference>
<dbReference type="InterPro" id="IPR027417">
    <property type="entry name" value="P-loop_NTPase"/>
</dbReference>
<dbReference type="PANTHER" id="PTHR18934:SF267">
    <property type="entry name" value="ATP-DEPENDENT RNA HELICASE YLR419W-RELATED"/>
    <property type="match status" value="1"/>
</dbReference>
<sequence>MGAKTKDKPAEAESSALFGGWTGKTPVTLLNEYVQRQQPDGWHRPDYNIHGTAHTGFTCIIRLSKQDKKLGRLQVEFRPTAMPQRQATALEARHMAATYVLHRLRANTSLYRMMPPVHRAYWLELDADRGESWMYDDPFAAKVARDREREDKAKERAKREEVRSRAVESGRREDLLPPGLRKRWDALAQVHMSEALRAKAEGVVRLWTATWGVVEESKDTGGLMKGFRSAHVEEALAACGGDEQAALQWLCVHVPEDDLPEHIMQRGYRSSMVTGSNASNTELSHELAAKRLARSGFSLSQCRAALTSTMDESLAIDSLLSDLCQRPVPTGGPGDGSLDEEVEAFEAIYAGENRVSRPSPLHITVGIRPRDQKQCPGDACLEFWIPGDGSYPEIRPPSVTVSSDLMPAFLKLHVARMIDHRMAKDGMPVLFDVVSMVDDSIEEWLERPPLLAELMRGIAVECPAPIAKAPGKPAHRDRGPGPWSSAVKAFALVEKTEAYHAMQRGRALLPAAKVATELVALMRAHRCMVVSGATGCGKTTQVPQFILDDGLRTNTPTNIVCTQPRRISALGVAARVAEERASPVGDMVGYAVRGESRKSPHTRLLFCTTGVLLRMISGDPTLTHITHVVCDEVHERSVDSDLLLALLLQSLKLNPKLRVVLMSATAQSDLFAGYFGIPCPTVDIPGRTFPVDDVYVEEFIGSASDRQLTEVFGGSWRESAQRRLDAMTRDGNGPWIARAQALSPKSDVGSALAAWEDRYASPFFIDFGLVSCIVRHIHMTSDRGQSILIFMPGVAEIQATIAALKPIDGLTLLPLHSGLSAAEQRRVFGRIKGERKVIVATNIAETSITIDDVGFVIDAGRVRELRHDHDTRVARLTTVHCSQAAAHQRRGRAGRTKQGVCFRLYTRRLFEGMPAHGDPEILRSPLEQVCLGVKALGYADPRVLLDSALDPPPPVAVAAAERLLVAVGASTGEGGGLTALGRFMADIPVDLRLAKILVYGALMGALEDALLVVALMALDKPMYAGDRDKIRQSRMKFSNDSASGLSDWLADLAILKHLMNRGECHELCVSGAALREIKSSVRQLRESLRTTGLVESVGDVPGPMVLKALVCAGLVPNIVRVRMPKQKFTELISGTVSKDPEARQVAFYAPDVMASGKWQSHDYGGDRRVFIHPQSTLFAVTKYQASPFIVYFAQSSSSDRVYLRDATVPGLYALLMLSGAEGVAEDRGAR</sequence>
<dbReference type="SMART" id="SM00490">
    <property type="entry name" value="HELICc"/>
    <property type="match status" value="1"/>
</dbReference>
<dbReference type="CDD" id="cd17917">
    <property type="entry name" value="DEXHc_RHA-like"/>
    <property type="match status" value="1"/>
</dbReference>
<dbReference type="InterPro" id="IPR009060">
    <property type="entry name" value="UBA-like_sf"/>
</dbReference>
<feature type="region of interest" description="Disordered" evidence="5">
    <location>
        <begin position="146"/>
        <end position="165"/>
    </location>
</feature>
<dbReference type="Pfam" id="PF07717">
    <property type="entry name" value="OB_NTP_bind"/>
    <property type="match status" value="1"/>
</dbReference>
<dbReference type="SUPFAM" id="SSF54495">
    <property type="entry name" value="UBC-like"/>
    <property type="match status" value="1"/>
</dbReference>
<dbReference type="Gene3D" id="3.40.50.300">
    <property type="entry name" value="P-loop containing nucleotide triphosphate hydrolases"/>
    <property type="match status" value="2"/>
</dbReference>
<keyword evidence="10" id="KW-1185">Reference proteome</keyword>
<dbReference type="InterPro" id="IPR056328">
    <property type="entry name" value="DSRM_DHX29"/>
</dbReference>
<dbReference type="Gene3D" id="3.10.110.10">
    <property type="entry name" value="Ubiquitin Conjugating Enzyme"/>
    <property type="match status" value="1"/>
</dbReference>
<dbReference type="GO" id="GO:0003723">
    <property type="term" value="F:RNA binding"/>
    <property type="evidence" value="ECO:0007669"/>
    <property type="project" value="TreeGrafter"/>
</dbReference>
<feature type="domain" description="Helicase ATP-binding" evidence="7">
    <location>
        <begin position="519"/>
        <end position="684"/>
    </location>
</feature>
<dbReference type="PROSITE" id="PS51194">
    <property type="entry name" value="HELICASE_CTER"/>
    <property type="match status" value="1"/>
</dbReference>
<dbReference type="InterPro" id="IPR056890">
    <property type="entry name" value="UBA_DHX29-like"/>
</dbReference>
<dbReference type="Gene3D" id="1.10.8.10">
    <property type="entry name" value="DNA helicase RuvA subunit, C-terminal domain"/>
    <property type="match status" value="1"/>
</dbReference>
<dbReference type="InterPro" id="IPR001650">
    <property type="entry name" value="Helicase_C-like"/>
</dbReference>
<keyword evidence="3 9" id="KW-0347">Helicase</keyword>
<evidence type="ECO:0000259" key="7">
    <source>
        <dbReference type="PROSITE" id="PS51192"/>
    </source>
</evidence>
<dbReference type="Gene3D" id="1.20.120.1080">
    <property type="match status" value="1"/>
</dbReference>
<dbReference type="Pfam" id="PF24899">
    <property type="entry name" value="UBA_DHX29"/>
    <property type="match status" value="1"/>
</dbReference>
<dbReference type="InterPro" id="IPR011709">
    <property type="entry name" value="DEAD-box_helicase_OB_fold"/>
</dbReference>
<dbReference type="InterPro" id="IPR006575">
    <property type="entry name" value="RWD_dom"/>
</dbReference>
<dbReference type="SMART" id="SM00487">
    <property type="entry name" value="DEXDc"/>
    <property type="match status" value="1"/>
</dbReference>
<dbReference type="InterPro" id="IPR007502">
    <property type="entry name" value="Helicase-assoc_dom"/>
</dbReference>
<dbReference type="PROSITE" id="PS50908">
    <property type="entry name" value="RWD"/>
    <property type="match status" value="1"/>
</dbReference>
<dbReference type="GO" id="GO:0003724">
    <property type="term" value="F:RNA helicase activity"/>
    <property type="evidence" value="ECO:0007669"/>
    <property type="project" value="UniProtKB-EC"/>
</dbReference>
<dbReference type="GO" id="GO:0005524">
    <property type="term" value="F:ATP binding"/>
    <property type="evidence" value="ECO:0007669"/>
    <property type="project" value="UniProtKB-KW"/>
</dbReference>
<dbReference type="InterPro" id="IPR011545">
    <property type="entry name" value="DEAD/DEAH_box_helicase_dom"/>
</dbReference>
<evidence type="ECO:0000256" key="2">
    <source>
        <dbReference type="ARBA" id="ARBA00022801"/>
    </source>
</evidence>
<dbReference type="GO" id="GO:0016787">
    <property type="term" value="F:hydrolase activity"/>
    <property type="evidence" value="ECO:0007669"/>
    <property type="project" value="UniProtKB-KW"/>
</dbReference>
<gene>
    <name evidence="9" type="primary">ucp12</name>
    <name evidence="9" type="ORF">IWW39_002421</name>
</gene>
<dbReference type="InterPro" id="IPR016135">
    <property type="entry name" value="UBQ-conjugating_enzyme/RWD"/>
</dbReference>
<dbReference type="PANTHER" id="PTHR18934">
    <property type="entry name" value="ATP-DEPENDENT RNA HELICASE"/>
    <property type="match status" value="1"/>
</dbReference>
<dbReference type="SMART" id="SM00847">
    <property type="entry name" value="HA2"/>
    <property type="match status" value="1"/>
</dbReference>
<evidence type="ECO:0000256" key="1">
    <source>
        <dbReference type="ARBA" id="ARBA00022741"/>
    </source>
</evidence>
<dbReference type="Pfam" id="PF00271">
    <property type="entry name" value="Helicase_C"/>
    <property type="match status" value="1"/>
</dbReference>
<dbReference type="Pfam" id="PF24385">
    <property type="entry name" value="DSRM_DHX29"/>
    <property type="match status" value="1"/>
</dbReference>
<proteinExistence type="predicted"/>
<evidence type="ECO:0000313" key="9">
    <source>
        <dbReference type="EMBL" id="KAJ2688152.1"/>
    </source>
</evidence>
<evidence type="ECO:0000256" key="5">
    <source>
        <dbReference type="SAM" id="MobiDB-lite"/>
    </source>
</evidence>
<dbReference type="AlphaFoldDB" id="A0A9W8GL74"/>
<comment type="caution">
    <text evidence="9">The sequence shown here is derived from an EMBL/GenBank/DDBJ whole genome shotgun (WGS) entry which is preliminary data.</text>
</comment>
<dbReference type="EC" id="3.6.4.13" evidence="9"/>
<dbReference type="SUPFAM" id="SSF52540">
    <property type="entry name" value="P-loop containing nucleoside triphosphate hydrolases"/>
    <property type="match status" value="1"/>
</dbReference>
<keyword evidence="1" id="KW-0547">Nucleotide-binding</keyword>
<organism evidence="9 10">
    <name type="scientific">Coemansia spiralis</name>
    <dbReference type="NCBI Taxonomy" id="417178"/>
    <lineage>
        <taxon>Eukaryota</taxon>
        <taxon>Fungi</taxon>
        <taxon>Fungi incertae sedis</taxon>
        <taxon>Zoopagomycota</taxon>
        <taxon>Kickxellomycotina</taxon>
        <taxon>Kickxellomycetes</taxon>
        <taxon>Kickxellales</taxon>
        <taxon>Kickxellaceae</taxon>
        <taxon>Coemansia</taxon>
    </lineage>
</organism>
<evidence type="ECO:0000256" key="3">
    <source>
        <dbReference type="ARBA" id="ARBA00022806"/>
    </source>
</evidence>
<keyword evidence="4" id="KW-0067">ATP-binding</keyword>
<evidence type="ECO:0000313" key="10">
    <source>
        <dbReference type="Proteomes" id="UP001151516"/>
    </source>
</evidence>
<dbReference type="EMBL" id="JANBTX010000053">
    <property type="protein sequence ID" value="KAJ2688152.1"/>
    <property type="molecule type" value="Genomic_DNA"/>
</dbReference>
<dbReference type="Pfam" id="PF00270">
    <property type="entry name" value="DEAD"/>
    <property type="match status" value="1"/>
</dbReference>
<dbReference type="Gene3D" id="3.30.160.20">
    <property type="match status" value="1"/>
</dbReference>
<feature type="domain" description="RWD" evidence="6">
    <location>
        <begin position="340"/>
        <end position="444"/>
    </location>
</feature>
<keyword evidence="2 9" id="KW-0378">Hydrolase</keyword>
<dbReference type="Pfam" id="PF05773">
    <property type="entry name" value="RWD"/>
    <property type="match status" value="1"/>
</dbReference>
<reference evidence="9" key="1">
    <citation type="submission" date="2022-07" db="EMBL/GenBank/DDBJ databases">
        <title>Phylogenomic reconstructions and comparative analyses of Kickxellomycotina fungi.</title>
        <authorList>
            <person name="Reynolds N.K."/>
            <person name="Stajich J.E."/>
            <person name="Barry K."/>
            <person name="Grigoriev I.V."/>
            <person name="Crous P."/>
            <person name="Smith M.E."/>
        </authorList>
    </citation>
    <scope>NUCLEOTIDE SEQUENCE</scope>
    <source>
        <strain evidence="9">CBS 109367</strain>
    </source>
</reference>
<dbReference type="Proteomes" id="UP001151516">
    <property type="component" value="Unassembled WGS sequence"/>
</dbReference>
<evidence type="ECO:0000256" key="4">
    <source>
        <dbReference type="ARBA" id="ARBA00022840"/>
    </source>
</evidence>
<dbReference type="InterPro" id="IPR014001">
    <property type="entry name" value="Helicase_ATP-bd"/>
</dbReference>